<gene>
    <name evidence="1" type="ORF">JOF53_007078</name>
</gene>
<evidence type="ECO:0000313" key="1">
    <source>
        <dbReference type="EMBL" id="MBP2478206.1"/>
    </source>
</evidence>
<evidence type="ECO:0000313" key="2">
    <source>
        <dbReference type="Proteomes" id="UP001519363"/>
    </source>
</evidence>
<sequence length="83" mass="8859">MPTPKVLTITMKFEIGDRKIHAGRVKAASDAAVAAATAEVQKNLLEGCVENVTASTTWAYHWAEFGSTIPLTGTDDPEPDSEV</sequence>
<accession>A0ABS5AP57</accession>
<dbReference type="RefSeq" id="WP_143342508.1">
    <property type="nucleotide sequence ID" value="NZ_JAGIOO010000001.1"/>
</dbReference>
<organism evidence="1 2">
    <name type="scientific">Crossiella equi</name>
    <dbReference type="NCBI Taxonomy" id="130796"/>
    <lineage>
        <taxon>Bacteria</taxon>
        <taxon>Bacillati</taxon>
        <taxon>Actinomycetota</taxon>
        <taxon>Actinomycetes</taxon>
        <taxon>Pseudonocardiales</taxon>
        <taxon>Pseudonocardiaceae</taxon>
        <taxon>Crossiella</taxon>
    </lineage>
</organism>
<keyword evidence="2" id="KW-1185">Reference proteome</keyword>
<name>A0ABS5AP57_9PSEU</name>
<dbReference type="Proteomes" id="UP001519363">
    <property type="component" value="Unassembled WGS sequence"/>
</dbReference>
<reference evidence="1 2" key="1">
    <citation type="submission" date="2021-03" db="EMBL/GenBank/DDBJ databases">
        <title>Sequencing the genomes of 1000 actinobacteria strains.</title>
        <authorList>
            <person name="Klenk H.-P."/>
        </authorList>
    </citation>
    <scope>NUCLEOTIDE SEQUENCE [LARGE SCALE GENOMIC DNA]</scope>
    <source>
        <strain evidence="1 2">DSM 44580</strain>
    </source>
</reference>
<protein>
    <submittedName>
        <fullName evidence="1">Uncharacterized protein</fullName>
    </submittedName>
</protein>
<proteinExistence type="predicted"/>
<comment type="caution">
    <text evidence="1">The sequence shown here is derived from an EMBL/GenBank/DDBJ whole genome shotgun (WGS) entry which is preliminary data.</text>
</comment>
<dbReference type="EMBL" id="JAGIOO010000001">
    <property type="protein sequence ID" value="MBP2478206.1"/>
    <property type="molecule type" value="Genomic_DNA"/>
</dbReference>